<dbReference type="AlphaFoldDB" id="A0A0S7BVD5"/>
<keyword evidence="4" id="KW-1185">Reference proteome</keyword>
<reference evidence="3" key="1">
    <citation type="journal article" date="2015" name="Genome Announc.">
        <title>Draft Genome Sequence of Anaerolineae Strain TC1, a Novel Isolate from a Methanogenic Wastewater Treatment System.</title>
        <authorList>
            <person name="Matsuura N."/>
            <person name="Tourlousse D.M."/>
            <person name="Sun L."/>
            <person name="Toyonaga M."/>
            <person name="Kuroda K."/>
            <person name="Ohashi A."/>
            <person name="Cruz R."/>
            <person name="Yamaguchi T."/>
            <person name="Sekiguchi Y."/>
        </authorList>
    </citation>
    <scope>NUCLEOTIDE SEQUENCE [LARGE SCALE GENOMIC DNA]</scope>
    <source>
        <strain evidence="3">TC1</strain>
    </source>
</reference>
<evidence type="ECO:0000313" key="4">
    <source>
        <dbReference type="Proteomes" id="UP000053370"/>
    </source>
</evidence>
<dbReference type="RefSeq" id="WP_062279746.1">
    <property type="nucleotide sequence ID" value="NZ_DF968181.1"/>
</dbReference>
<dbReference type="InterPro" id="IPR012341">
    <property type="entry name" value="6hp_glycosidase-like_sf"/>
</dbReference>
<dbReference type="InterPro" id="IPR008928">
    <property type="entry name" value="6-hairpin_glycosidase_sf"/>
</dbReference>
<dbReference type="GO" id="GO:0016853">
    <property type="term" value="F:isomerase activity"/>
    <property type="evidence" value="ECO:0007669"/>
    <property type="project" value="UniProtKB-KW"/>
</dbReference>
<dbReference type="Gene3D" id="1.50.10.10">
    <property type="match status" value="1"/>
</dbReference>
<proteinExistence type="inferred from homology"/>
<dbReference type="STRING" id="1678840.ATC1_13427"/>
<dbReference type="FunFam" id="1.50.10.10:FF:000021">
    <property type="entry name" value="N-acylglucosamine 2-epimerase"/>
    <property type="match status" value="1"/>
</dbReference>
<gene>
    <name evidence="3" type="ORF">ATC1_13427</name>
</gene>
<protein>
    <submittedName>
        <fullName evidence="3">Mannose/cellobiose epimerase, N-acyl-D-glucosamine 2-epimerase family</fullName>
    </submittedName>
</protein>
<dbReference type="Proteomes" id="UP000053370">
    <property type="component" value="Unassembled WGS sequence"/>
</dbReference>
<dbReference type="EMBL" id="DF968181">
    <property type="protein sequence ID" value="GAP40451.1"/>
    <property type="molecule type" value="Genomic_DNA"/>
</dbReference>
<evidence type="ECO:0000256" key="1">
    <source>
        <dbReference type="ARBA" id="ARBA00008558"/>
    </source>
</evidence>
<dbReference type="PATRIC" id="fig|1678840.3.peg.1703"/>
<evidence type="ECO:0000313" key="3">
    <source>
        <dbReference type="EMBL" id="GAP40451.1"/>
    </source>
</evidence>
<dbReference type="SUPFAM" id="SSF48208">
    <property type="entry name" value="Six-hairpin glycosidases"/>
    <property type="match status" value="1"/>
</dbReference>
<dbReference type="InterPro" id="IPR010819">
    <property type="entry name" value="AGE/CE"/>
</dbReference>
<sequence>MQKEWIDTIQKKYADALLTDCIPFWLKNGMDSVHNGIFTCLDRKGTLYGTDKSVWFQGRSAWIFAHLCNQYGIQPEWKDAAYSCLDFIVHHCIDPKDKRMYFTVTADGKPLRKRRYYFSETFYIIAAAEAGKAFGDQRMLDQAYTYFQFLMDIYHDPAKDPYKITPKYYQETRPTKSLAFPMIMLNVTHILQECDPDHIDLYAAAAKELTADIMRYSYNSEYKVLFETTGKDGEFLPSIPAGRTVNPGHSMEAAWFLLRQAQMTQDADLAKKAELIFNTSLELGWDKEFGGVYSFIDILGFPPEQLEHDMKLWWPVTEALIASLLFYEQTGNELYLDWFKKVDQYAFSRFADPEFGEWYGYLHRDGTPTLPPCKGNLFKGPFHIPRMLITVERCLDRLALRDS</sequence>
<dbReference type="Pfam" id="PF07221">
    <property type="entry name" value="GlcNAc_2-epim"/>
    <property type="match status" value="1"/>
</dbReference>
<evidence type="ECO:0000256" key="2">
    <source>
        <dbReference type="ARBA" id="ARBA00023235"/>
    </source>
</evidence>
<accession>A0A0S7BVD5</accession>
<organism evidence="3">
    <name type="scientific">Flexilinea flocculi</name>
    <dbReference type="NCBI Taxonomy" id="1678840"/>
    <lineage>
        <taxon>Bacteria</taxon>
        <taxon>Bacillati</taxon>
        <taxon>Chloroflexota</taxon>
        <taxon>Anaerolineae</taxon>
        <taxon>Anaerolineales</taxon>
        <taxon>Anaerolineaceae</taxon>
        <taxon>Flexilinea</taxon>
    </lineage>
</organism>
<dbReference type="GO" id="GO:0005975">
    <property type="term" value="P:carbohydrate metabolic process"/>
    <property type="evidence" value="ECO:0007669"/>
    <property type="project" value="InterPro"/>
</dbReference>
<dbReference type="PANTHER" id="PTHR15108">
    <property type="entry name" value="N-ACYLGLUCOSAMINE-2-EPIMERASE"/>
    <property type="match status" value="1"/>
</dbReference>
<comment type="similarity">
    <text evidence="1">Belongs to the N-acylglucosamine 2-epimerase family.</text>
</comment>
<keyword evidence="2" id="KW-0413">Isomerase</keyword>
<dbReference type="OrthoDB" id="5141876at2"/>
<name>A0A0S7BVD5_9CHLR</name>